<dbReference type="OrthoDB" id="7951431at2759"/>
<dbReference type="PANTHER" id="PTHR46068:SF1">
    <property type="entry name" value="TRANSPOSASE IS30-LIKE HTH DOMAIN-CONTAINING PROTEIN"/>
    <property type="match status" value="1"/>
</dbReference>
<name>A0A0C2FFV8_9BILA</name>
<dbReference type="Gene3D" id="3.30.420.10">
    <property type="entry name" value="Ribonuclease H-like superfamily/Ribonuclease H"/>
    <property type="match status" value="1"/>
</dbReference>
<feature type="chain" id="PRO_5002160598" description="Tc1-like transposase DDE domain-containing protein" evidence="1">
    <location>
        <begin position="22"/>
        <end position="96"/>
    </location>
</feature>
<protein>
    <recommendedName>
        <fullName evidence="4">Tc1-like transposase DDE domain-containing protein</fullName>
    </recommendedName>
</protein>
<evidence type="ECO:0000256" key="1">
    <source>
        <dbReference type="SAM" id="SignalP"/>
    </source>
</evidence>
<dbReference type="AlphaFoldDB" id="A0A0C2FFV8"/>
<dbReference type="GO" id="GO:0003676">
    <property type="term" value="F:nucleic acid binding"/>
    <property type="evidence" value="ECO:0007669"/>
    <property type="project" value="InterPro"/>
</dbReference>
<organism evidence="2 3">
    <name type="scientific">Ancylostoma duodenale</name>
    <dbReference type="NCBI Taxonomy" id="51022"/>
    <lineage>
        <taxon>Eukaryota</taxon>
        <taxon>Metazoa</taxon>
        <taxon>Ecdysozoa</taxon>
        <taxon>Nematoda</taxon>
        <taxon>Chromadorea</taxon>
        <taxon>Rhabditida</taxon>
        <taxon>Rhabditina</taxon>
        <taxon>Rhabditomorpha</taxon>
        <taxon>Strongyloidea</taxon>
        <taxon>Ancylostomatidae</taxon>
        <taxon>Ancylostomatinae</taxon>
        <taxon>Ancylostoma</taxon>
    </lineage>
</organism>
<keyword evidence="3" id="KW-1185">Reference proteome</keyword>
<dbReference type="EMBL" id="KN767633">
    <property type="protein sequence ID" value="KIH47490.1"/>
    <property type="molecule type" value="Genomic_DNA"/>
</dbReference>
<feature type="non-terminal residue" evidence="2">
    <location>
        <position position="96"/>
    </location>
</feature>
<evidence type="ECO:0008006" key="4">
    <source>
        <dbReference type="Google" id="ProtNLM"/>
    </source>
</evidence>
<proteinExistence type="predicted"/>
<dbReference type="Proteomes" id="UP000054047">
    <property type="component" value="Unassembled WGS sequence"/>
</dbReference>
<evidence type="ECO:0000313" key="3">
    <source>
        <dbReference type="Proteomes" id="UP000054047"/>
    </source>
</evidence>
<gene>
    <name evidence="2" type="ORF">ANCDUO_22450</name>
</gene>
<evidence type="ECO:0000313" key="2">
    <source>
        <dbReference type="EMBL" id="KIH47490.1"/>
    </source>
</evidence>
<accession>A0A0C2FFV8</accession>
<feature type="signal peptide" evidence="1">
    <location>
        <begin position="1"/>
        <end position="21"/>
    </location>
</feature>
<keyword evidence="1" id="KW-0732">Signal</keyword>
<dbReference type="InterPro" id="IPR036397">
    <property type="entry name" value="RNaseH_sf"/>
</dbReference>
<reference evidence="2 3" key="1">
    <citation type="submission" date="2013-12" db="EMBL/GenBank/DDBJ databases">
        <title>Draft genome of the parsitic nematode Ancylostoma duodenale.</title>
        <authorList>
            <person name="Mitreva M."/>
        </authorList>
    </citation>
    <scope>NUCLEOTIDE SEQUENCE [LARGE SCALE GENOMIC DNA]</scope>
    <source>
        <strain evidence="2 3">Zhejiang</strain>
    </source>
</reference>
<dbReference type="PANTHER" id="PTHR46068">
    <property type="entry name" value="PROTEIN CBG27172"/>
    <property type="match status" value="1"/>
</dbReference>
<sequence>MTTKNPTKLVGLLRSLHVASAMVWAGVSATGRTPLVFVEERVKINADVYVDQILEKHVLPWFSAHYGQGRWTFKQDGAPAHKTAKMQEWCRTILSP</sequence>